<dbReference type="Proteomes" id="UP000030595">
    <property type="component" value="Unassembled WGS sequence"/>
</dbReference>
<accession>A0A0A3J5E7</accession>
<dbReference type="PIRSF" id="PIRSF021350">
    <property type="entry name" value="UCP021350"/>
    <property type="match status" value="1"/>
</dbReference>
<organism evidence="2 3">
    <name type="scientific">Ureibacillus massiliensis 4400831 = CIP 108448 = CCUG 49529</name>
    <dbReference type="NCBI Taxonomy" id="1211035"/>
    <lineage>
        <taxon>Bacteria</taxon>
        <taxon>Bacillati</taxon>
        <taxon>Bacillota</taxon>
        <taxon>Bacilli</taxon>
        <taxon>Bacillales</taxon>
        <taxon>Caryophanaceae</taxon>
        <taxon>Ureibacillus</taxon>
    </lineage>
</organism>
<evidence type="ECO:0000259" key="1">
    <source>
        <dbReference type="Pfam" id="PF14493"/>
    </source>
</evidence>
<keyword evidence="3" id="KW-1185">Reference proteome</keyword>
<keyword evidence="2" id="KW-0347">Helicase</keyword>
<name>A0A0A3J5E7_9BACL</name>
<comment type="caution">
    <text evidence="2">The sequence shown here is derived from an EMBL/GenBank/DDBJ whole genome shotgun (WGS) entry which is preliminary data.</text>
</comment>
<dbReference type="OrthoDB" id="2354672at2"/>
<dbReference type="EMBL" id="JPVQ01000020">
    <property type="protein sequence ID" value="KGR90368.1"/>
    <property type="molecule type" value="Genomic_DNA"/>
</dbReference>
<gene>
    <name evidence="2" type="ORF">CD30_11815</name>
</gene>
<keyword evidence="2" id="KW-0067">ATP-binding</keyword>
<keyword evidence="2" id="KW-0547">Nucleotide-binding</keyword>
<dbReference type="AlphaFoldDB" id="A0A0A3J5E7"/>
<dbReference type="InterPro" id="IPR029491">
    <property type="entry name" value="Helicase_HTH"/>
</dbReference>
<sequence length="343" mass="40007">MIFQSIVLKILHKLNSERTISAVYHLIRGKRSGQTIQDVGIFHLHKFFGILPKLSRKIFDEEINKLIEQEYISIVQESNYEVTEKGLKKVQEPLPISFDGWHYRGNEHLFFARLSLIVQSLSHQKRGIMKFIPIQQNEEIQQWVKNFLLANHYQNGTLQDSLLEEMISSLENTNCNETDKLFVMQRLAGYKIPGYTWQQISMLENVSNMDVQLTYISCLHNWLNEIAQKNEQYPLLNQIAMNIRIEIPLTGSALQTANLFRKGYSIEQISSIRNLKISTIEDHIVELAMNEPNFSIEEFISPTDIELVLNAIHDYNTRKLKILHEVIPHLSYFQLRLVLARGE</sequence>
<protein>
    <submittedName>
        <fullName evidence="2">ATP-dependent DNA helicase RecQ</fullName>
    </submittedName>
</protein>
<dbReference type="Pfam" id="PF14493">
    <property type="entry name" value="HTH_40"/>
    <property type="match status" value="1"/>
</dbReference>
<dbReference type="InterPro" id="IPR008308">
    <property type="entry name" value="YpbB-like"/>
</dbReference>
<feature type="domain" description="Helicase Helix-turn-helix" evidence="1">
    <location>
        <begin position="252"/>
        <end position="339"/>
    </location>
</feature>
<dbReference type="eggNOG" id="COG4955">
    <property type="taxonomic scope" value="Bacteria"/>
</dbReference>
<reference evidence="2 3" key="1">
    <citation type="submission" date="2014-02" db="EMBL/GenBank/DDBJ databases">
        <title>Draft genome sequence of Lysinibacillus massiliensis CCUG 49529.</title>
        <authorList>
            <person name="Zhang F."/>
            <person name="Wang G."/>
            <person name="Zhang L."/>
        </authorList>
    </citation>
    <scope>NUCLEOTIDE SEQUENCE [LARGE SCALE GENOMIC DNA]</scope>
    <source>
        <strain evidence="2 3">CCUG 49529</strain>
    </source>
</reference>
<proteinExistence type="predicted"/>
<dbReference type="GO" id="GO:0004386">
    <property type="term" value="F:helicase activity"/>
    <property type="evidence" value="ECO:0007669"/>
    <property type="project" value="UniProtKB-KW"/>
</dbReference>
<keyword evidence="2" id="KW-0378">Hydrolase</keyword>
<evidence type="ECO:0000313" key="2">
    <source>
        <dbReference type="EMBL" id="KGR90368.1"/>
    </source>
</evidence>
<evidence type="ECO:0000313" key="3">
    <source>
        <dbReference type="Proteomes" id="UP000030595"/>
    </source>
</evidence>